<dbReference type="PANTHER" id="PTHR37422">
    <property type="entry name" value="TEICHURONIC ACID BIOSYNTHESIS PROTEIN TUAE"/>
    <property type="match status" value="1"/>
</dbReference>
<gene>
    <name evidence="8" type="ORF">GHMBFEBI_00017</name>
</gene>
<feature type="transmembrane region" description="Helical" evidence="5">
    <location>
        <begin position="331"/>
        <end position="352"/>
    </location>
</feature>
<feature type="domain" description="O-antigen ligase-related" evidence="6">
    <location>
        <begin position="200"/>
        <end position="338"/>
    </location>
</feature>
<feature type="transmembrane region" description="Helical" evidence="5">
    <location>
        <begin position="236"/>
        <end position="253"/>
    </location>
</feature>
<evidence type="ECO:0000313" key="8">
    <source>
        <dbReference type="EMBL" id="QNO45283.1"/>
    </source>
</evidence>
<comment type="subcellular location">
    <subcellularLocation>
        <location evidence="1">Membrane</location>
        <topology evidence="1">Multi-pass membrane protein</topology>
    </subcellularLocation>
</comment>
<dbReference type="NCBIfam" id="TIGR03097">
    <property type="entry name" value="PEP_O_lig_1"/>
    <property type="match status" value="1"/>
</dbReference>
<dbReference type="EMBL" id="MT631090">
    <property type="protein sequence ID" value="QNO45283.1"/>
    <property type="molecule type" value="Genomic_DNA"/>
</dbReference>
<feature type="domain" description="DUF5935" evidence="7">
    <location>
        <begin position="1"/>
        <end position="155"/>
    </location>
</feature>
<sequence length="420" mass="47285">MRDIFVTLVIFGSLPFILQRPFVGILVWCWLGFMNPHMLCWGFARGFPFAQIVAITTLASILLNKEPKQIPWTRETKVLLLFIIWMFITTFFALNPAGAWAQWDKVWKIQLMIFVTLMIVRTPEQLKALVWITALSIGFYGVKGGIFTITTGGVHMVLGPATTFIGVRGGIALALNMTIPLMRYLQLNTQRVWVRYGLTAAMVLTAFAIIGTQSRGGFIGAIVVGLFLALKSRKKILYTVLAVIVAASIVSFMPSEWGERMHTIQTYQQDGSAMGRINAWKFAYNLASDRLIFGGGFECFRGWLFDQYAPNPDDVHDAHNIFFEVLGEHGFVGLLLYLLLLLFAWRTGSWIVKNAKNNPKTKWMADLASMVQVSIAAYVAGGSFLGLAYFDYYYHLIAILVLTKLMLEKYLTEHAAEEEV</sequence>
<dbReference type="InterPro" id="IPR045979">
    <property type="entry name" value="DUF5935"/>
</dbReference>
<evidence type="ECO:0000256" key="4">
    <source>
        <dbReference type="ARBA" id="ARBA00023136"/>
    </source>
</evidence>
<feature type="transmembrane region" description="Helical" evidence="5">
    <location>
        <begin position="193"/>
        <end position="210"/>
    </location>
</feature>
<dbReference type="InterPro" id="IPR017528">
    <property type="entry name" value="CHP03097O-antigen_lig-rel"/>
</dbReference>
<evidence type="ECO:0000256" key="2">
    <source>
        <dbReference type="ARBA" id="ARBA00022692"/>
    </source>
</evidence>
<dbReference type="PANTHER" id="PTHR37422:SF13">
    <property type="entry name" value="LIPOPOLYSACCHARIDE BIOSYNTHESIS PROTEIN PA4999-RELATED"/>
    <property type="match status" value="1"/>
</dbReference>
<dbReference type="InterPro" id="IPR051533">
    <property type="entry name" value="WaaL-like"/>
</dbReference>
<evidence type="ECO:0000256" key="1">
    <source>
        <dbReference type="ARBA" id="ARBA00004141"/>
    </source>
</evidence>
<evidence type="ECO:0000256" key="5">
    <source>
        <dbReference type="SAM" id="Phobius"/>
    </source>
</evidence>
<reference evidence="8" key="1">
    <citation type="submission" date="2020-06" db="EMBL/GenBank/DDBJ databases">
        <title>Unique genomic features of the anaerobic methanotrophic archaea.</title>
        <authorList>
            <person name="Chadwick G.L."/>
            <person name="Skennerton C.T."/>
            <person name="Laso-Perez R."/>
            <person name="Leu A.O."/>
            <person name="Speth D.R."/>
            <person name="Yu H."/>
            <person name="Morgan-Lang C."/>
            <person name="Hatzenpichler R."/>
            <person name="Goudeau D."/>
            <person name="Malmstrom R."/>
            <person name="Brazelton W.J."/>
            <person name="Woyke T."/>
            <person name="Hallam S.J."/>
            <person name="Tyson G.W."/>
            <person name="Wegener G."/>
            <person name="Boetius A."/>
            <person name="Orphan V."/>
        </authorList>
    </citation>
    <scope>NUCLEOTIDE SEQUENCE</scope>
</reference>
<feature type="transmembrane region" description="Helical" evidence="5">
    <location>
        <begin position="216"/>
        <end position="231"/>
    </location>
</feature>
<feature type="transmembrane region" description="Helical" evidence="5">
    <location>
        <begin position="43"/>
        <end position="64"/>
    </location>
</feature>
<dbReference type="Pfam" id="PF19358">
    <property type="entry name" value="DUF5935"/>
    <property type="match status" value="1"/>
</dbReference>
<evidence type="ECO:0000256" key="3">
    <source>
        <dbReference type="ARBA" id="ARBA00022989"/>
    </source>
</evidence>
<name>A0A7G9YB99_9EURY</name>
<keyword evidence="4 5" id="KW-0472">Membrane</keyword>
<dbReference type="AlphaFoldDB" id="A0A7G9YB99"/>
<feature type="transmembrane region" description="Helical" evidence="5">
    <location>
        <begin position="364"/>
        <end position="386"/>
    </location>
</feature>
<evidence type="ECO:0000259" key="7">
    <source>
        <dbReference type="Pfam" id="PF19358"/>
    </source>
</evidence>
<keyword evidence="3 5" id="KW-1133">Transmembrane helix</keyword>
<feature type="transmembrane region" description="Helical" evidence="5">
    <location>
        <begin position="129"/>
        <end position="149"/>
    </location>
</feature>
<protein>
    <recommendedName>
        <fullName evidence="9">O-glycosylation ligase, exosortase A system-associated</fullName>
    </recommendedName>
</protein>
<feature type="transmembrane region" description="Helical" evidence="5">
    <location>
        <begin position="76"/>
        <end position="94"/>
    </location>
</feature>
<dbReference type="Pfam" id="PF04932">
    <property type="entry name" value="Wzy_C"/>
    <property type="match status" value="1"/>
</dbReference>
<evidence type="ECO:0000259" key="6">
    <source>
        <dbReference type="Pfam" id="PF04932"/>
    </source>
</evidence>
<dbReference type="InterPro" id="IPR007016">
    <property type="entry name" value="O-antigen_ligase-rel_domated"/>
</dbReference>
<proteinExistence type="predicted"/>
<dbReference type="GO" id="GO:0016020">
    <property type="term" value="C:membrane"/>
    <property type="evidence" value="ECO:0007669"/>
    <property type="project" value="UniProtKB-SubCell"/>
</dbReference>
<accession>A0A7G9YB99</accession>
<organism evidence="8">
    <name type="scientific">Candidatus Methanogaster sp. ANME-2c ERB4</name>
    <dbReference type="NCBI Taxonomy" id="2759911"/>
    <lineage>
        <taxon>Archaea</taxon>
        <taxon>Methanobacteriati</taxon>
        <taxon>Methanobacteriota</taxon>
        <taxon>Stenosarchaea group</taxon>
        <taxon>Methanomicrobia</taxon>
        <taxon>Methanosarcinales</taxon>
        <taxon>ANME-2 cluster</taxon>
        <taxon>Candidatus Methanogasteraceae</taxon>
        <taxon>Candidatus Methanogaster</taxon>
    </lineage>
</organism>
<feature type="transmembrane region" description="Helical" evidence="5">
    <location>
        <begin position="161"/>
        <end position="181"/>
    </location>
</feature>
<evidence type="ECO:0008006" key="9">
    <source>
        <dbReference type="Google" id="ProtNLM"/>
    </source>
</evidence>
<keyword evidence="2 5" id="KW-0812">Transmembrane</keyword>